<gene>
    <name evidence="4" type="ORF">Vbra_19900</name>
</gene>
<dbReference type="InParanoid" id="A0A0G4H840"/>
<dbReference type="InterPro" id="IPR014189">
    <property type="entry name" value="Quinone_OxRdtase_PIG3"/>
</dbReference>
<dbReference type="Gene3D" id="3.90.180.10">
    <property type="entry name" value="Medium-chain alcohol dehydrogenases, catalytic domain"/>
    <property type="match status" value="1"/>
</dbReference>
<protein>
    <recommendedName>
        <fullName evidence="3">Enoyl reductase (ER) domain-containing protein</fullName>
    </recommendedName>
</protein>
<keyword evidence="1" id="KW-0521">NADP</keyword>
<dbReference type="STRING" id="1169540.A0A0G4H840"/>
<dbReference type="InterPro" id="IPR020843">
    <property type="entry name" value="ER"/>
</dbReference>
<evidence type="ECO:0000313" key="4">
    <source>
        <dbReference type="EMBL" id="CEM40068.1"/>
    </source>
</evidence>
<dbReference type="GO" id="GO:0048038">
    <property type="term" value="F:quinone binding"/>
    <property type="evidence" value="ECO:0007669"/>
    <property type="project" value="TreeGrafter"/>
</dbReference>
<dbReference type="InterPro" id="IPR036291">
    <property type="entry name" value="NAD(P)-bd_dom_sf"/>
</dbReference>
<dbReference type="EMBL" id="CDMY01001064">
    <property type="protein sequence ID" value="CEM40068.1"/>
    <property type="molecule type" value="Genomic_DNA"/>
</dbReference>
<dbReference type="InterPro" id="IPR013154">
    <property type="entry name" value="ADH-like_N"/>
</dbReference>
<dbReference type="OMA" id="WAEVPDP"/>
<proteinExistence type="predicted"/>
<dbReference type="PhylomeDB" id="A0A0G4H840"/>
<dbReference type="GO" id="GO:0003960">
    <property type="term" value="F:quinone reductase (NADPH) activity"/>
    <property type="evidence" value="ECO:0007669"/>
    <property type="project" value="TreeGrafter"/>
</dbReference>
<accession>A0A0G4H840</accession>
<dbReference type="Gene3D" id="3.40.50.720">
    <property type="entry name" value="NAD(P)-binding Rossmann-like Domain"/>
    <property type="match status" value="1"/>
</dbReference>
<dbReference type="OrthoDB" id="3509362at2759"/>
<dbReference type="InterPro" id="IPR011032">
    <property type="entry name" value="GroES-like_sf"/>
</dbReference>
<keyword evidence="5" id="KW-1185">Reference proteome</keyword>
<evidence type="ECO:0000313" key="5">
    <source>
        <dbReference type="Proteomes" id="UP000041254"/>
    </source>
</evidence>
<dbReference type="GO" id="GO:0070402">
    <property type="term" value="F:NADPH binding"/>
    <property type="evidence" value="ECO:0007669"/>
    <property type="project" value="TreeGrafter"/>
</dbReference>
<organism evidence="4 5">
    <name type="scientific">Vitrella brassicaformis (strain CCMP3155)</name>
    <dbReference type="NCBI Taxonomy" id="1169540"/>
    <lineage>
        <taxon>Eukaryota</taxon>
        <taxon>Sar</taxon>
        <taxon>Alveolata</taxon>
        <taxon>Colpodellida</taxon>
        <taxon>Vitrellaceae</taxon>
        <taxon>Vitrella</taxon>
    </lineage>
</organism>
<dbReference type="PANTHER" id="PTHR48106:SF18">
    <property type="entry name" value="QUINONE OXIDOREDUCTASE PIG3"/>
    <property type="match status" value="1"/>
</dbReference>
<dbReference type="VEuPathDB" id="CryptoDB:Vbra_19900"/>
<dbReference type="SMART" id="SM00829">
    <property type="entry name" value="PKS_ER"/>
    <property type="match status" value="1"/>
</dbReference>
<dbReference type="Pfam" id="PF08240">
    <property type="entry name" value="ADH_N"/>
    <property type="match status" value="1"/>
</dbReference>
<keyword evidence="2" id="KW-0560">Oxidoreductase</keyword>
<evidence type="ECO:0000256" key="1">
    <source>
        <dbReference type="ARBA" id="ARBA00022857"/>
    </source>
</evidence>
<dbReference type="NCBIfam" id="TIGR02824">
    <property type="entry name" value="quinone_pig3"/>
    <property type="match status" value="1"/>
</dbReference>
<dbReference type="SUPFAM" id="SSF50129">
    <property type="entry name" value="GroES-like"/>
    <property type="match status" value="1"/>
</dbReference>
<sequence length="329" mass="35435">MRAVLQKSFGGVEQLFIGEAPKPVLKAGEILMAVKATAVNRADTLQRQGRYPVPKGESEILGLEAAGVVVDKADDVTTFNVNDRVMALLQGGGYAEFAAVPHTTVMPIPNGWDYVKAACVPEVWLTAFQHLHVIANLGEGDSVLVHAGASGVGTAAIQLARLGGASSVIATVSKEEKLDLCKRMGATGLINYKACEGRFSDQVMQMTDNRGCDIILDCIGASYFDENAKACARDARWVLYGLMGGPKVPEANLATLLAKRVQLTATTLRSRDLAYRSRLVARFRNEILPHLSSEALQVVHDSTLPLEHVQEAHMRMESNLNAGKIVLTL</sequence>
<dbReference type="AlphaFoldDB" id="A0A0G4H840"/>
<evidence type="ECO:0000256" key="2">
    <source>
        <dbReference type="ARBA" id="ARBA00023002"/>
    </source>
</evidence>
<dbReference type="InterPro" id="IPR013149">
    <property type="entry name" value="ADH-like_C"/>
</dbReference>
<dbReference type="Proteomes" id="UP000041254">
    <property type="component" value="Unassembled WGS sequence"/>
</dbReference>
<dbReference type="PANTHER" id="PTHR48106">
    <property type="entry name" value="QUINONE OXIDOREDUCTASE PIG3-RELATED"/>
    <property type="match status" value="1"/>
</dbReference>
<evidence type="ECO:0000259" key="3">
    <source>
        <dbReference type="SMART" id="SM00829"/>
    </source>
</evidence>
<feature type="domain" description="Enoyl reductase (ER)" evidence="3">
    <location>
        <begin position="10"/>
        <end position="327"/>
    </location>
</feature>
<name>A0A0G4H840_VITBC</name>
<reference evidence="4 5" key="1">
    <citation type="submission" date="2014-11" db="EMBL/GenBank/DDBJ databases">
        <authorList>
            <person name="Zhu J."/>
            <person name="Qi W."/>
            <person name="Song R."/>
        </authorList>
    </citation>
    <scope>NUCLEOTIDE SEQUENCE [LARGE SCALE GENOMIC DNA]</scope>
</reference>
<dbReference type="Pfam" id="PF00107">
    <property type="entry name" value="ADH_zinc_N"/>
    <property type="match status" value="1"/>
</dbReference>
<dbReference type="SUPFAM" id="SSF51735">
    <property type="entry name" value="NAD(P)-binding Rossmann-fold domains"/>
    <property type="match status" value="1"/>
</dbReference>
<dbReference type="CDD" id="cd05276">
    <property type="entry name" value="p53_inducible_oxidoreductase"/>
    <property type="match status" value="1"/>
</dbReference>